<evidence type="ECO:0000313" key="8">
    <source>
        <dbReference type="Proteomes" id="UP001303601"/>
    </source>
</evidence>
<dbReference type="Pfam" id="PF00573">
    <property type="entry name" value="Ribosomal_L4"/>
    <property type="match status" value="1"/>
</dbReference>
<reference evidence="7" key="1">
    <citation type="submission" date="2023-11" db="EMBL/GenBank/DDBJ databases">
        <title>Completed genome sequence of Mycoplasma equirhinis type strain M432/72.</title>
        <authorList>
            <person name="Spergser J."/>
        </authorList>
    </citation>
    <scope>NUCLEOTIDE SEQUENCE [LARGE SCALE GENOMIC DNA]</scope>
    <source>
        <strain evidence="7">M432/72</strain>
    </source>
</reference>
<dbReference type="InterPro" id="IPR002136">
    <property type="entry name" value="Ribosomal_uL4"/>
</dbReference>
<dbReference type="HAMAP" id="MF_01328_B">
    <property type="entry name" value="Ribosomal_uL4_B"/>
    <property type="match status" value="1"/>
</dbReference>
<dbReference type="RefSeq" id="WP_140031585.1">
    <property type="nucleotide sequence ID" value="NZ_AP027305.1"/>
</dbReference>
<organism evidence="7 8">
    <name type="scientific">Metamycoplasma equirhinis</name>
    <dbReference type="NCBI Taxonomy" id="92402"/>
    <lineage>
        <taxon>Bacteria</taxon>
        <taxon>Bacillati</taxon>
        <taxon>Mycoplasmatota</taxon>
        <taxon>Mycoplasmoidales</taxon>
        <taxon>Metamycoplasmataceae</taxon>
        <taxon>Metamycoplasma</taxon>
    </lineage>
</organism>
<comment type="similarity">
    <text evidence="1 5">Belongs to the universal ribosomal protein uL4 family.</text>
</comment>
<gene>
    <name evidence="5 7" type="primary">rplD</name>
    <name evidence="7" type="ORF">R9B83_00920</name>
</gene>
<dbReference type="SUPFAM" id="SSF52166">
    <property type="entry name" value="Ribosomal protein L4"/>
    <property type="match status" value="1"/>
</dbReference>
<accession>A0ABZ0PB93</accession>
<evidence type="ECO:0000256" key="3">
    <source>
        <dbReference type="ARBA" id="ARBA00023274"/>
    </source>
</evidence>
<protein>
    <recommendedName>
        <fullName evidence="4 5">Large ribosomal subunit protein uL4</fullName>
    </recommendedName>
</protein>
<dbReference type="EMBL" id="CP137845">
    <property type="protein sequence ID" value="WPB54120.1"/>
    <property type="molecule type" value="Genomic_DNA"/>
</dbReference>
<proteinExistence type="inferred from homology"/>
<comment type="function">
    <text evidence="5">One of the primary rRNA binding proteins, this protein initially binds near the 5'-end of the 23S rRNA. It is important during the early stages of 50S assembly. It makes multiple contacts with different domains of the 23S rRNA in the assembled 50S subunit and ribosome.</text>
</comment>
<dbReference type="PANTHER" id="PTHR10746:SF6">
    <property type="entry name" value="LARGE RIBOSOMAL SUBUNIT PROTEIN UL4M"/>
    <property type="match status" value="1"/>
</dbReference>
<keyword evidence="5" id="KW-0694">RNA-binding</keyword>
<comment type="function">
    <text evidence="5">Forms part of the polypeptide exit tunnel.</text>
</comment>
<keyword evidence="5" id="KW-0699">rRNA-binding</keyword>
<keyword evidence="8" id="KW-1185">Reference proteome</keyword>
<dbReference type="GO" id="GO:0005840">
    <property type="term" value="C:ribosome"/>
    <property type="evidence" value="ECO:0007669"/>
    <property type="project" value="UniProtKB-KW"/>
</dbReference>
<keyword evidence="2 5" id="KW-0689">Ribosomal protein</keyword>
<dbReference type="PANTHER" id="PTHR10746">
    <property type="entry name" value="50S RIBOSOMAL PROTEIN L4"/>
    <property type="match status" value="1"/>
</dbReference>
<dbReference type="GeneID" id="94493429"/>
<evidence type="ECO:0000256" key="1">
    <source>
        <dbReference type="ARBA" id="ARBA00010528"/>
    </source>
</evidence>
<keyword evidence="3 5" id="KW-0687">Ribonucleoprotein</keyword>
<evidence type="ECO:0000256" key="5">
    <source>
        <dbReference type="HAMAP-Rule" id="MF_01328"/>
    </source>
</evidence>
<dbReference type="NCBIfam" id="TIGR03953">
    <property type="entry name" value="rplD_bact"/>
    <property type="match status" value="1"/>
</dbReference>
<name>A0ABZ0PB93_9BACT</name>
<evidence type="ECO:0000313" key="7">
    <source>
        <dbReference type="EMBL" id="WPB54120.1"/>
    </source>
</evidence>
<evidence type="ECO:0000256" key="4">
    <source>
        <dbReference type="ARBA" id="ARBA00035244"/>
    </source>
</evidence>
<dbReference type="InterPro" id="IPR023574">
    <property type="entry name" value="Ribosomal_uL4_dom_sf"/>
</dbReference>
<dbReference type="Proteomes" id="UP001303601">
    <property type="component" value="Chromosome"/>
</dbReference>
<dbReference type="Gene3D" id="3.40.1370.10">
    <property type="match status" value="1"/>
</dbReference>
<evidence type="ECO:0000256" key="2">
    <source>
        <dbReference type="ARBA" id="ARBA00022980"/>
    </source>
</evidence>
<comment type="subunit">
    <text evidence="5">Part of the 50S ribosomal subunit.</text>
</comment>
<sequence length="321" mass="35613">MAEQSTLIEKYYISEKTDANKNVSFNFKKANQKVSANFENFIDAVKEFIKVSEKAKVDTRVWFHRDGAYRGSVNIEKAKVIVSKIESAKVENSKAIEFIENENLVDKAPVKKTPISVKKTEEKHTKFSSDNLPKLVFGLEKIYSQSIFDAILSERGSKRLATHKTKTRGEVSGSGKKPWDQKHTGNARAGSLRSPIFVGGGKVFGPTVERNYNLKINKKARKNALFSVLSLLAKDNAVLVKEYNLEKISTRGLLIELSKDNIASLNNILIVSNNETVFLSARNLPNVSVTKVTSLSIESLLAADVLVLSAADVKYLEGMAK</sequence>
<evidence type="ECO:0000256" key="6">
    <source>
        <dbReference type="SAM" id="MobiDB-lite"/>
    </source>
</evidence>
<feature type="region of interest" description="Disordered" evidence="6">
    <location>
        <begin position="161"/>
        <end position="187"/>
    </location>
</feature>
<dbReference type="InterPro" id="IPR013005">
    <property type="entry name" value="Ribosomal_uL4-like"/>
</dbReference>